<dbReference type="AlphaFoldDB" id="A0A375FI03"/>
<feature type="transmembrane region" description="Helical" evidence="4">
    <location>
        <begin position="258"/>
        <end position="280"/>
    </location>
</feature>
<evidence type="ECO:0000256" key="4">
    <source>
        <dbReference type="SAM" id="Phobius"/>
    </source>
</evidence>
<evidence type="ECO:0000256" key="3">
    <source>
        <dbReference type="ARBA" id="ARBA00023136"/>
    </source>
</evidence>
<dbReference type="GO" id="GO:0016020">
    <property type="term" value="C:membrane"/>
    <property type="evidence" value="ECO:0007669"/>
    <property type="project" value="InterPro"/>
</dbReference>
<dbReference type="InterPro" id="IPR050327">
    <property type="entry name" value="Proton-linked_MCT"/>
</dbReference>
<keyword evidence="5" id="KW-0614">Plasmid</keyword>
<organism evidence="5 6">
    <name type="scientific">Cupriavidus taiwanensis</name>
    <dbReference type="NCBI Taxonomy" id="164546"/>
    <lineage>
        <taxon>Bacteria</taxon>
        <taxon>Pseudomonadati</taxon>
        <taxon>Pseudomonadota</taxon>
        <taxon>Betaproteobacteria</taxon>
        <taxon>Burkholderiales</taxon>
        <taxon>Burkholderiaceae</taxon>
        <taxon>Cupriavidus</taxon>
    </lineage>
</organism>
<feature type="transmembrane region" description="Helical" evidence="4">
    <location>
        <begin position="140"/>
        <end position="161"/>
    </location>
</feature>
<dbReference type="RefSeq" id="WP_115682692.1">
    <property type="nucleotide sequence ID" value="NZ_JAQOLH010000010.1"/>
</dbReference>
<dbReference type="InterPro" id="IPR036259">
    <property type="entry name" value="MFS_trans_sf"/>
</dbReference>
<feature type="transmembrane region" description="Helical" evidence="4">
    <location>
        <begin position="301"/>
        <end position="318"/>
    </location>
</feature>
<dbReference type="Proteomes" id="UP000254259">
    <property type="component" value="Plasmid CBM2636_mp"/>
</dbReference>
<feature type="transmembrane region" description="Helical" evidence="4">
    <location>
        <begin position="364"/>
        <end position="383"/>
    </location>
</feature>
<name>A0A375FI03_9BURK</name>
<dbReference type="InterPro" id="IPR026355">
    <property type="entry name" value="Oxa/Form_antiport"/>
</dbReference>
<evidence type="ECO:0000313" key="6">
    <source>
        <dbReference type="Proteomes" id="UP000254259"/>
    </source>
</evidence>
<protein>
    <submittedName>
        <fullName evidence="5">Oxalate/formate MFS antiporter</fullName>
    </submittedName>
</protein>
<dbReference type="InterPro" id="IPR011701">
    <property type="entry name" value="MFS"/>
</dbReference>
<dbReference type="PANTHER" id="PTHR11360:SF304">
    <property type="entry name" value="MFS DOMAIN-CONTAINING PROTEIN"/>
    <property type="match status" value="1"/>
</dbReference>
<feature type="transmembrane region" description="Helical" evidence="4">
    <location>
        <begin position="108"/>
        <end position="128"/>
    </location>
</feature>
<evidence type="ECO:0000256" key="2">
    <source>
        <dbReference type="ARBA" id="ARBA00022989"/>
    </source>
</evidence>
<dbReference type="EMBL" id="LT984814">
    <property type="protein sequence ID" value="SPD67490.1"/>
    <property type="molecule type" value="Genomic_DNA"/>
</dbReference>
<dbReference type="Pfam" id="PF07690">
    <property type="entry name" value="MFS_1"/>
    <property type="match status" value="1"/>
</dbReference>
<dbReference type="NCBIfam" id="TIGR04259">
    <property type="entry name" value="oxa_formateAnti"/>
    <property type="match status" value="1"/>
</dbReference>
<keyword evidence="3 4" id="KW-0472">Membrane</keyword>
<dbReference type="InterPro" id="IPR020846">
    <property type="entry name" value="MFS_dom"/>
</dbReference>
<geneLocation type="plasmid" evidence="6">
    <name>cbm2636_mp</name>
</geneLocation>
<feature type="transmembrane region" description="Helical" evidence="4">
    <location>
        <begin position="173"/>
        <end position="192"/>
    </location>
</feature>
<feature type="transmembrane region" description="Helical" evidence="4">
    <location>
        <begin position="83"/>
        <end position="102"/>
    </location>
</feature>
<keyword evidence="2 4" id="KW-1133">Transmembrane helix</keyword>
<feature type="transmembrane region" description="Helical" evidence="4">
    <location>
        <begin position="52"/>
        <end position="71"/>
    </location>
</feature>
<reference evidence="5 6" key="1">
    <citation type="submission" date="2018-01" db="EMBL/GenBank/DDBJ databases">
        <authorList>
            <person name="Clerissi C."/>
        </authorList>
    </citation>
    <scope>NUCLEOTIDE SEQUENCE [LARGE SCALE GENOMIC DNA]</scope>
    <source>
        <strain evidence="5">Cupriavidus taiwanensis SWF 66322</strain>
        <plasmid evidence="6">cbm2636_mp</plasmid>
    </source>
</reference>
<dbReference type="CDD" id="cd17353">
    <property type="entry name" value="MFS_OFA_like"/>
    <property type="match status" value="1"/>
</dbReference>
<dbReference type="SUPFAM" id="SSF103473">
    <property type="entry name" value="MFS general substrate transporter"/>
    <property type="match status" value="1"/>
</dbReference>
<feature type="transmembrane region" description="Helical" evidence="4">
    <location>
        <begin position="224"/>
        <end position="246"/>
    </location>
</feature>
<feature type="transmembrane region" description="Helical" evidence="4">
    <location>
        <begin position="12"/>
        <end position="32"/>
    </location>
</feature>
<sequence length="439" mass="46788">MELQQRESTSRFASPWVQLVFGVICMAMIANMQYGWTLFVNPIDDKYGWGRTAIQVAFTIFVVTETWLVPIEGYLVDKYGPRPVVVGGGLLCAVAWALNSVASSLPMLYVAAAIGGLGAGAVYGTCVGNALKWFPNRRGLAAGITAAGFGAGSALTVVPIANMIKSSGYEAAFLWFGLGQGLVVFILGMALYPPSAKILSEVKTTLKTAATYNASPREVLKSPIFWVMYAMFVMMAAGGLMATAQLGPIAKDFGLHEAPISILGLTLPALTFALTIDRVLNGLTRPFFGWISDHIGRERTMFFAFAVEAVGILLLSKYGHHPVAFVILTGVVFFAWGEIYSLFPATCGDTFGPKFAATNAGLLYTAKGTAALLVPFSSVITAATGSWHAVFMVAAGMAALTAAMALFVLKPMREAHARKYVHANTAAPMGYRTVPEDLT</sequence>
<feature type="transmembrane region" description="Helical" evidence="4">
    <location>
        <begin position="389"/>
        <end position="409"/>
    </location>
</feature>
<dbReference type="PROSITE" id="PS50850">
    <property type="entry name" value="MFS"/>
    <property type="match status" value="1"/>
</dbReference>
<evidence type="ECO:0000256" key="1">
    <source>
        <dbReference type="ARBA" id="ARBA00022692"/>
    </source>
</evidence>
<gene>
    <name evidence="5" type="ORF">CBM2636_MP20340</name>
</gene>
<dbReference type="GO" id="GO:0019531">
    <property type="term" value="F:oxalate transmembrane transporter activity"/>
    <property type="evidence" value="ECO:0007669"/>
    <property type="project" value="InterPro"/>
</dbReference>
<accession>A0A375FI03</accession>
<evidence type="ECO:0000313" key="5">
    <source>
        <dbReference type="EMBL" id="SPD67490.1"/>
    </source>
</evidence>
<keyword evidence="1 4" id="KW-0812">Transmembrane</keyword>
<feature type="transmembrane region" description="Helical" evidence="4">
    <location>
        <begin position="324"/>
        <end position="343"/>
    </location>
</feature>
<proteinExistence type="predicted"/>
<dbReference type="PANTHER" id="PTHR11360">
    <property type="entry name" value="MONOCARBOXYLATE TRANSPORTER"/>
    <property type="match status" value="1"/>
</dbReference>
<dbReference type="Gene3D" id="1.20.1250.20">
    <property type="entry name" value="MFS general substrate transporter like domains"/>
    <property type="match status" value="2"/>
</dbReference>